<evidence type="ECO:0000259" key="1">
    <source>
        <dbReference type="PROSITE" id="PS50883"/>
    </source>
</evidence>
<dbReference type="SUPFAM" id="SSF141868">
    <property type="entry name" value="EAL domain-like"/>
    <property type="match status" value="1"/>
</dbReference>
<dbReference type="Proteomes" id="UP000682713">
    <property type="component" value="Unassembled WGS sequence"/>
</dbReference>
<feature type="domain" description="HDOD" evidence="2">
    <location>
        <begin position="201"/>
        <end position="391"/>
    </location>
</feature>
<evidence type="ECO:0000313" key="4">
    <source>
        <dbReference type="Proteomes" id="UP000682713"/>
    </source>
</evidence>
<dbReference type="SUPFAM" id="SSF109604">
    <property type="entry name" value="HD-domain/PDEase-like"/>
    <property type="match status" value="1"/>
</dbReference>
<comment type="caution">
    <text evidence="3">The sequence shown here is derived from an EMBL/GenBank/DDBJ whole genome shotgun (WGS) entry which is preliminary data.</text>
</comment>
<dbReference type="PANTHER" id="PTHR33525">
    <property type="match status" value="1"/>
</dbReference>
<protein>
    <submittedName>
        <fullName evidence="3">HDOD domain-containing protein</fullName>
    </submittedName>
</protein>
<dbReference type="Gene3D" id="3.20.20.450">
    <property type="entry name" value="EAL domain"/>
    <property type="match status" value="1"/>
</dbReference>
<dbReference type="PIRSF" id="PIRSF003180">
    <property type="entry name" value="DiGMPpdiest_YuxH"/>
    <property type="match status" value="1"/>
</dbReference>
<dbReference type="PROSITE" id="PS51833">
    <property type="entry name" value="HDOD"/>
    <property type="match status" value="1"/>
</dbReference>
<feature type="domain" description="EAL" evidence="1">
    <location>
        <begin position="1"/>
        <end position="207"/>
    </location>
</feature>
<organism evidence="3 4">
    <name type="scientific">Lederbergia citrisecunda</name>
    <dbReference type="NCBI Taxonomy" id="2833583"/>
    <lineage>
        <taxon>Bacteria</taxon>
        <taxon>Bacillati</taxon>
        <taxon>Bacillota</taxon>
        <taxon>Bacilli</taxon>
        <taxon>Bacillales</taxon>
        <taxon>Bacillaceae</taxon>
        <taxon>Lederbergia</taxon>
    </lineage>
</organism>
<sequence>MEFFVARQPIFTKAKEIFAYELLYRSNQENIFPEIDGDVATTDVIVNSFINIGIGQLSNGKPCFINFTERLLNLRLPSYFQPNEIIVEILETVEFNQNLVNICKELKTQGYQIALDDFVLNKENPYSYPLLQLADIVKVDFRETTVQTRQIIELISKHSNFKLLAEKIETKEEFDLAVKSGYEYFQGYFFSKPVILSTKDVPEYFQNYFAIINLLSNDEPDLERITELIEQDLSLSYKLLKLINSPAYRPASKINSIRQAIVRLGLNELKKWLYILSIRGSSTVRSEWSKEIFFNSLARAKMCELIAIHIDIQKEASSYFLTGMFSLMDVLFGQPMDEILHSMPLQEDICDALKGHSNQMKDTLDLIISIEKGDWEGFNICCEKLHIEDHIAHSSYYEAFKWAKQLIEEQ</sequence>
<gene>
    <name evidence="3" type="ORF">KHA93_15455</name>
</gene>
<dbReference type="Pfam" id="PF08668">
    <property type="entry name" value="HDOD"/>
    <property type="match status" value="1"/>
</dbReference>
<dbReference type="InterPro" id="IPR052340">
    <property type="entry name" value="RNase_Y/CdgJ"/>
</dbReference>
<dbReference type="AlphaFoldDB" id="A0A942YM31"/>
<dbReference type="SMART" id="SM00052">
    <property type="entry name" value="EAL"/>
    <property type="match status" value="1"/>
</dbReference>
<evidence type="ECO:0000259" key="2">
    <source>
        <dbReference type="PROSITE" id="PS51833"/>
    </source>
</evidence>
<evidence type="ECO:0000313" key="3">
    <source>
        <dbReference type="EMBL" id="MBS4201034.1"/>
    </source>
</evidence>
<dbReference type="Pfam" id="PF00563">
    <property type="entry name" value="EAL"/>
    <property type="match status" value="1"/>
</dbReference>
<dbReference type="PANTHER" id="PTHR33525:SF4">
    <property type="entry name" value="CYCLIC DI-GMP PHOSPHODIESTERASE CDGJ"/>
    <property type="match status" value="1"/>
</dbReference>
<dbReference type="EMBL" id="JAGYPJ010000001">
    <property type="protein sequence ID" value="MBS4201034.1"/>
    <property type="molecule type" value="Genomic_DNA"/>
</dbReference>
<keyword evidence="4" id="KW-1185">Reference proteome</keyword>
<dbReference type="InterPro" id="IPR001633">
    <property type="entry name" value="EAL_dom"/>
</dbReference>
<name>A0A942YM31_9BACI</name>
<dbReference type="Gene3D" id="1.10.3210.10">
    <property type="entry name" value="Hypothetical protein af1432"/>
    <property type="match status" value="1"/>
</dbReference>
<accession>A0A942YM31</accession>
<proteinExistence type="predicted"/>
<dbReference type="InterPro" id="IPR035919">
    <property type="entry name" value="EAL_sf"/>
</dbReference>
<dbReference type="PROSITE" id="PS50883">
    <property type="entry name" value="EAL"/>
    <property type="match status" value="1"/>
</dbReference>
<dbReference type="InterPro" id="IPR014408">
    <property type="entry name" value="dGMP_Pdiesterase_EAL/HD-GYP"/>
</dbReference>
<dbReference type="RefSeq" id="WP_213111556.1">
    <property type="nucleotide sequence ID" value="NZ_JAGYPJ010000001.1"/>
</dbReference>
<reference evidence="3 4" key="1">
    <citation type="submission" date="2021-05" db="EMBL/GenBank/DDBJ databases">
        <title>Novel Bacillus species.</title>
        <authorList>
            <person name="Liu G."/>
        </authorList>
    </citation>
    <scope>NUCLEOTIDE SEQUENCE [LARGE SCALE GENOMIC DNA]</scope>
    <source>
        <strain evidence="3 4">FJAT-49732</strain>
    </source>
</reference>
<dbReference type="InterPro" id="IPR013976">
    <property type="entry name" value="HDOD"/>
</dbReference>